<reference evidence="6" key="1">
    <citation type="journal article" date="2010" name="Nature">
        <title>The Amphimedon queenslandica genome and the evolution of animal complexity.</title>
        <authorList>
            <person name="Srivastava M."/>
            <person name="Simakov O."/>
            <person name="Chapman J."/>
            <person name="Fahey B."/>
            <person name="Gauthier M.E."/>
            <person name="Mitros T."/>
            <person name="Richards G.S."/>
            <person name="Conaco C."/>
            <person name="Dacre M."/>
            <person name="Hellsten U."/>
            <person name="Larroux C."/>
            <person name="Putnam N.H."/>
            <person name="Stanke M."/>
            <person name="Adamska M."/>
            <person name="Darling A."/>
            <person name="Degnan S.M."/>
            <person name="Oakley T.H."/>
            <person name="Plachetzki D.C."/>
            <person name="Zhai Y."/>
            <person name="Adamski M."/>
            <person name="Calcino A."/>
            <person name="Cummins S.F."/>
            <person name="Goodstein D.M."/>
            <person name="Harris C."/>
            <person name="Jackson D.J."/>
            <person name="Leys S.P."/>
            <person name="Shu S."/>
            <person name="Woodcroft B.J."/>
            <person name="Vervoort M."/>
            <person name="Kosik K.S."/>
            <person name="Manning G."/>
            <person name="Degnan B.M."/>
            <person name="Rokhsar D.S."/>
        </authorList>
    </citation>
    <scope>NUCLEOTIDE SEQUENCE [LARGE SCALE GENOMIC DNA]</scope>
</reference>
<accession>A0AAN0ILG3</accession>
<dbReference type="Pfam" id="PF12012">
    <property type="entry name" value="DUF3504"/>
    <property type="match status" value="1"/>
</dbReference>
<protein>
    <recommendedName>
        <fullName evidence="4">ZMYM2-like/QRICH1 C-terminal domain-containing protein</fullName>
    </recommendedName>
</protein>
<keyword evidence="1" id="KW-1017">Isopeptide bond</keyword>
<dbReference type="InterPro" id="IPR021893">
    <property type="entry name" value="ZMYM2-like_C"/>
</dbReference>
<dbReference type="PANTHER" id="PTHR21446">
    <property type="entry name" value="DUF3504 DOMAIN-CONTAINING PROTEIN"/>
    <property type="match status" value="1"/>
</dbReference>
<name>A0AAN0ILG3_AMPQE</name>
<dbReference type="Proteomes" id="UP000007879">
    <property type="component" value="Unassembled WGS sequence"/>
</dbReference>
<dbReference type="RefSeq" id="XP_011403268.1">
    <property type="nucleotide sequence ID" value="XM_011404966.1"/>
</dbReference>
<proteinExistence type="predicted"/>
<dbReference type="KEGG" id="aqu:105312373"/>
<sequence>MKAQNPMYPNFMDKNNGSFNVFNTTLDNLYKKLRSEGIGSASKHTEGISKEEEDQLWSSGVLNTTIPLGLLRAVFFYNGKCFCLRGGQEHRDLKLSQLKRETGPDRYIYTENSSKNRKGGLRELRLEHKAVPVMADPEAGVRCHVYLLDLYIRKLPSEANMKDLFYCRLLQKTSSELQPWYSAVPIGRNMLNQMVALMCETAGISGKKN</sequence>
<keyword evidence="6" id="KW-1185">Reference proteome</keyword>
<evidence type="ECO:0000259" key="4">
    <source>
        <dbReference type="Pfam" id="PF12012"/>
    </source>
</evidence>
<evidence type="ECO:0000313" key="5">
    <source>
        <dbReference type="EnsemblMetazoa" id="XP_011403268.1"/>
    </source>
</evidence>
<organism evidence="5 6">
    <name type="scientific">Amphimedon queenslandica</name>
    <name type="common">Sponge</name>
    <dbReference type="NCBI Taxonomy" id="400682"/>
    <lineage>
        <taxon>Eukaryota</taxon>
        <taxon>Metazoa</taxon>
        <taxon>Porifera</taxon>
        <taxon>Demospongiae</taxon>
        <taxon>Heteroscleromorpha</taxon>
        <taxon>Haplosclerida</taxon>
        <taxon>Niphatidae</taxon>
        <taxon>Amphimedon</taxon>
    </lineage>
</organism>
<feature type="domain" description="ZMYM2-like/QRICH1 C-terminal" evidence="4">
    <location>
        <begin position="48"/>
        <end position="196"/>
    </location>
</feature>
<dbReference type="PANTHER" id="PTHR21446:SF12">
    <property type="entry name" value="POTASSIUM CHANNEL TETRAMERIZATION DOMAIN CONTAINING 1"/>
    <property type="match status" value="1"/>
</dbReference>
<evidence type="ECO:0000256" key="1">
    <source>
        <dbReference type="ARBA" id="ARBA00022499"/>
    </source>
</evidence>
<evidence type="ECO:0000313" key="6">
    <source>
        <dbReference type="Proteomes" id="UP000007879"/>
    </source>
</evidence>
<dbReference type="EnsemblMetazoa" id="XM_011404966.1">
    <property type="protein sequence ID" value="XP_011403268.1"/>
    <property type="gene ID" value="LOC105312373"/>
</dbReference>
<evidence type="ECO:0000256" key="3">
    <source>
        <dbReference type="ARBA" id="ARBA00022843"/>
    </source>
</evidence>
<dbReference type="InterPro" id="IPR052787">
    <property type="entry name" value="MAVS"/>
</dbReference>
<dbReference type="GeneID" id="105312373"/>
<dbReference type="AlphaFoldDB" id="A0AAN0ILG3"/>
<keyword evidence="3" id="KW-0832">Ubl conjugation</keyword>
<keyword evidence="2" id="KW-0597">Phosphoprotein</keyword>
<evidence type="ECO:0000256" key="2">
    <source>
        <dbReference type="ARBA" id="ARBA00022553"/>
    </source>
</evidence>
<reference evidence="5" key="2">
    <citation type="submission" date="2024-06" db="UniProtKB">
        <authorList>
            <consortium name="EnsemblMetazoa"/>
        </authorList>
    </citation>
    <scope>IDENTIFICATION</scope>
</reference>